<organism evidence="3 4">
    <name type="scientific">Bathycoccus prasinos</name>
    <dbReference type="NCBI Taxonomy" id="41875"/>
    <lineage>
        <taxon>Eukaryota</taxon>
        <taxon>Viridiplantae</taxon>
        <taxon>Chlorophyta</taxon>
        <taxon>Mamiellophyceae</taxon>
        <taxon>Mamiellales</taxon>
        <taxon>Bathycoccaceae</taxon>
        <taxon>Bathycoccus</taxon>
    </lineage>
</organism>
<evidence type="ECO:0000313" key="4">
    <source>
        <dbReference type="Proteomes" id="UP000198341"/>
    </source>
</evidence>
<feature type="coiled-coil region" evidence="1">
    <location>
        <begin position="89"/>
        <end position="151"/>
    </location>
</feature>
<keyword evidence="4" id="KW-1185">Reference proteome</keyword>
<dbReference type="EMBL" id="FO082271">
    <property type="protein sequence ID" value="CCO17685.1"/>
    <property type="molecule type" value="Genomic_DNA"/>
</dbReference>
<keyword evidence="1" id="KW-0175">Coiled coil</keyword>
<feature type="compositionally biased region" description="Basic and acidic residues" evidence="2">
    <location>
        <begin position="56"/>
        <end position="85"/>
    </location>
</feature>
<name>K8EYV2_9CHLO</name>
<dbReference type="AlphaFoldDB" id="K8EYV2"/>
<proteinExistence type="predicted"/>
<dbReference type="RefSeq" id="XP_007511564.1">
    <property type="nucleotide sequence ID" value="XM_007511502.1"/>
</dbReference>
<evidence type="ECO:0000256" key="2">
    <source>
        <dbReference type="SAM" id="MobiDB-lite"/>
    </source>
</evidence>
<evidence type="ECO:0000313" key="3">
    <source>
        <dbReference type="EMBL" id="CCO17685.1"/>
    </source>
</evidence>
<protein>
    <submittedName>
        <fullName evidence="3">Uncharacterized protein</fullName>
    </submittedName>
</protein>
<feature type="region of interest" description="Disordered" evidence="2">
    <location>
        <begin position="1"/>
        <end position="87"/>
    </location>
</feature>
<dbReference type="Proteomes" id="UP000198341">
    <property type="component" value="Chromosome 8"/>
</dbReference>
<accession>K8EYV2</accession>
<feature type="compositionally biased region" description="Low complexity" evidence="2">
    <location>
        <begin position="42"/>
        <end position="52"/>
    </location>
</feature>
<evidence type="ECO:0000256" key="1">
    <source>
        <dbReference type="SAM" id="Coils"/>
    </source>
</evidence>
<dbReference type="KEGG" id="bpg:Bathy08g02100"/>
<gene>
    <name evidence="3" type="ORF">Bathy08g02100</name>
</gene>
<dbReference type="GeneID" id="19014189"/>
<sequence length="160" mass="18712">MTSSREYSSPLRESLKAFVGKNGHHIPRGNALNSGGSGGFPSKKNTNSNNTNENGSRSKNEKRLTSTTRDEMMRRKSNRNQRDDEANTLERVLSKYRALKRAFRKLSEDYDYNFALFKERDEELDLLEEQLKIEKMKTTRYRERVRELERELALRETTAS</sequence>
<reference evidence="3 4" key="1">
    <citation type="submission" date="2011-10" db="EMBL/GenBank/DDBJ databases">
        <authorList>
            <person name="Genoscope - CEA"/>
        </authorList>
    </citation>
    <scope>NUCLEOTIDE SEQUENCE [LARGE SCALE GENOMIC DNA]</scope>
    <source>
        <strain evidence="3 4">RCC 1105</strain>
    </source>
</reference>